<evidence type="ECO:0000256" key="12">
    <source>
        <dbReference type="SAM" id="MobiDB-lite"/>
    </source>
</evidence>
<keyword evidence="6" id="KW-0999">Mitochondrion inner membrane</keyword>
<keyword evidence="13" id="KW-1185">Reference proteome</keyword>
<evidence type="ECO:0000256" key="9">
    <source>
        <dbReference type="ARBA" id="ARBA00023136"/>
    </source>
</evidence>
<keyword evidence="7" id="KW-1133">Transmembrane helix</keyword>
<comment type="similarity">
    <text evidence="2 11">Belongs to the mitochondrial carrier (TC 2.A.29) family.</text>
</comment>
<feature type="region of interest" description="Disordered" evidence="12">
    <location>
        <begin position="1"/>
        <end position="23"/>
    </location>
</feature>
<reference evidence="14" key="1">
    <citation type="submission" date="2016-11" db="UniProtKB">
        <authorList>
            <consortium name="WormBaseParasite"/>
        </authorList>
    </citation>
    <scope>IDENTIFICATION</scope>
</reference>
<keyword evidence="4 10" id="KW-0812">Transmembrane</keyword>
<evidence type="ECO:0000313" key="14">
    <source>
        <dbReference type="WBParaSite" id="L893_g12806.t1"/>
    </source>
</evidence>
<evidence type="ECO:0000256" key="2">
    <source>
        <dbReference type="ARBA" id="ARBA00006375"/>
    </source>
</evidence>
<evidence type="ECO:0000256" key="11">
    <source>
        <dbReference type="RuleBase" id="RU000488"/>
    </source>
</evidence>
<comment type="subcellular location">
    <subcellularLocation>
        <location evidence="1">Mitochondrion inner membrane</location>
        <topology evidence="1">Multi-pass membrane protein</topology>
    </subcellularLocation>
</comment>
<dbReference type="Pfam" id="PF00153">
    <property type="entry name" value="Mito_carr"/>
    <property type="match status" value="3"/>
</dbReference>
<dbReference type="Gene3D" id="1.50.40.10">
    <property type="entry name" value="Mitochondrial carrier domain"/>
    <property type="match status" value="1"/>
</dbReference>
<dbReference type="Proteomes" id="UP000095287">
    <property type="component" value="Unplaced"/>
</dbReference>
<dbReference type="GO" id="GO:0005743">
    <property type="term" value="C:mitochondrial inner membrane"/>
    <property type="evidence" value="ECO:0007669"/>
    <property type="project" value="UniProtKB-SubCell"/>
</dbReference>
<accession>A0A1I7Y5X0</accession>
<dbReference type="SUPFAM" id="SSF103506">
    <property type="entry name" value="Mitochondrial carrier"/>
    <property type="match status" value="1"/>
</dbReference>
<dbReference type="PANTHER" id="PTHR46131">
    <property type="entry name" value="SD08549P"/>
    <property type="match status" value="1"/>
</dbReference>
<evidence type="ECO:0000256" key="6">
    <source>
        <dbReference type="ARBA" id="ARBA00022792"/>
    </source>
</evidence>
<dbReference type="GO" id="GO:0051724">
    <property type="term" value="F:NAD transmembrane transporter activity"/>
    <property type="evidence" value="ECO:0007669"/>
    <property type="project" value="TreeGrafter"/>
</dbReference>
<dbReference type="InterPro" id="IPR052465">
    <property type="entry name" value="Mito_NAD+_Carrier"/>
</dbReference>
<evidence type="ECO:0000256" key="8">
    <source>
        <dbReference type="ARBA" id="ARBA00023128"/>
    </source>
</evidence>
<keyword evidence="5" id="KW-0677">Repeat</keyword>
<feature type="repeat" description="Solcar" evidence="10">
    <location>
        <begin position="213"/>
        <end position="300"/>
    </location>
</feature>
<organism evidence="13 14">
    <name type="scientific">Steinernema glaseri</name>
    <dbReference type="NCBI Taxonomy" id="37863"/>
    <lineage>
        <taxon>Eukaryota</taxon>
        <taxon>Metazoa</taxon>
        <taxon>Ecdysozoa</taxon>
        <taxon>Nematoda</taxon>
        <taxon>Chromadorea</taxon>
        <taxon>Rhabditida</taxon>
        <taxon>Tylenchina</taxon>
        <taxon>Panagrolaimomorpha</taxon>
        <taxon>Strongyloidoidea</taxon>
        <taxon>Steinernematidae</taxon>
        <taxon>Steinernema</taxon>
    </lineage>
</organism>
<dbReference type="WBParaSite" id="L893_g12806.t1">
    <property type="protein sequence ID" value="L893_g12806.t1"/>
    <property type="gene ID" value="L893_g12806"/>
</dbReference>
<dbReference type="PANTHER" id="PTHR46131:SF1">
    <property type="entry name" value="SD08549P"/>
    <property type="match status" value="1"/>
</dbReference>
<name>A0A1I7Y5X0_9BILA</name>
<evidence type="ECO:0000256" key="3">
    <source>
        <dbReference type="ARBA" id="ARBA00022448"/>
    </source>
</evidence>
<evidence type="ECO:0000256" key="5">
    <source>
        <dbReference type="ARBA" id="ARBA00022737"/>
    </source>
</evidence>
<dbReference type="InterPro" id="IPR018108">
    <property type="entry name" value="MCP_transmembrane"/>
</dbReference>
<evidence type="ECO:0000256" key="4">
    <source>
        <dbReference type="ARBA" id="ARBA00022692"/>
    </source>
</evidence>
<dbReference type="AlphaFoldDB" id="A0A1I7Y5X0"/>
<evidence type="ECO:0000256" key="10">
    <source>
        <dbReference type="PROSITE-ProRule" id="PRU00282"/>
    </source>
</evidence>
<feature type="repeat" description="Solcar" evidence="10">
    <location>
        <begin position="113"/>
        <end position="198"/>
    </location>
</feature>
<feature type="repeat" description="Solcar" evidence="10">
    <location>
        <begin position="23"/>
        <end position="103"/>
    </location>
</feature>
<evidence type="ECO:0000256" key="7">
    <source>
        <dbReference type="ARBA" id="ARBA00022989"/>
    </source>
</evidence>
<sequence length="305" mass="34107">MTGLLPSLDMSSGSRLQLSSGSRGSKVDFLCGWGAGCVETCILFPSSKLIFRQQLHGLLVKEAVHQLRSEGLPMLYRGLLPPLIMRTSTRALMYGMFDQYQVQLNCHHSPPGSSFTWCHASAAFLAGVTEALLCPLERIQVLLQHSAFHDHFKNTKEAFTVVRAHGIPEFYRGMSLVLVRNGLSNACFFTLREPLKRTIVQNVSPNHAPSPIVSLMADFVSGGVLGASISTVFFPINVVKHRMQSMIGTPFESAINVFRVVWEERNRSIKELYRGVHLNYSRSLVAWGITNSVYEFLKRSFEEAR</sequence>
<feature type="compositionally biased region" description="Low complexity" evidence="12">
    <location>
        <begin position="11"/>
        <end position="23"/>
    </location>
</feature>
<protein>
    <submittedName>
        <fullName evidence="14">Solute carrier family 25 member 51</fullName>
    </submittedName>
</protein>
<evidence type="ECO:0000256" key="1">
    <source>
        <dbReference type="ARBA" id="ARBA00004448"/>
    </source>
</evidence>
<evidence type="ECO:0000313" key="13">
    <source>
        <dbReference type="Proteomes" id="UP000095287"/>
    </source>
</evidence>
<keyword evidence="9 10" id="KW-0472">Membrane</keyword>
<keyword evidence="8" id="KW-0496">Mitochondrion</keyword>
<keyword evidence="3 11" id="KW-0813">Transport</keyword>
<proteinExistence type="inferred from homology"/>
<dbReference type="InterPro" id="IPR023395">
    <property type="entry name" value="MCP_dom_sf"/>
</dbReference>
<dbReference type="PROSITE" id="PS50920">
    <property type="entry name" value="SOLCAR"/>
    <property type="match status" value="3"/>
</dbReference>